<keyword evidence="2" id="KW-1185">Reference proteome</keyword>
<organism evidence="1 2">
    <name type="scientific">Scytonema hofmannii FACHB-248</name>
    <dbReference type="NCBI Taxonomy" id="1842502"/>
    <lineage>
        <taxon>Bacteria</taxon>
        <taxon>Bacillati</taxon>
        <taxon>Cyanobacteriota</taxon>
        <taxon>Cyanophyceae</taxon>
        <taxon>Nostocales</taxon>
        <taxon>Scytonemataceae</taxon>
        <taxon>Scytonema</taxon>
    </lineage>
</organism>
<evidence type="ECO:0000313" key="1">
    <source>
        <dbReference type="EMBL" id="MBD2608931.1"/>
    </source>
</evidence>
<dbReference type="Gene3D" id="3.10.28.10">
    <property type="entry name" value="Homing endonucleases"/>
    <property type="match status" value="1"/>
</dbReference>
<dbReference type="InterPro" id="IPR027434">
    <property type="entry name" value="Homing_endonucl"/>
</dbReference>
<dbReference type="Proteomes" id="UP000660380">
    <property type="component" value="Unassembled WGS sequence"/>
</dbReference>
<proteinExistence type="predicted"/>
<dbReference type="EMBL" id="JACJTA010000116">
    <property type="protein sequence ID" value="MBD2608931.1"/>
    <property type="molecule type" value="Genomic_DNA"/>
</dbReference>
<dbReference type="SUPFAM" id="SSF55608">
    <property type="entry name" value="Homing endonucleases"/>
    <property type="match status" value="2"/>
</dbReference>
<dbReference type="RefSeq" id="WP_029631328.1">
    <property type="nucleotide sequence ID" value="NZ_JACJTA010000116.1"/>
</dbReference>
<gene>
    <name evidence="1" type="ORF">H6G81_31535</name>
</gene>
<dbReference type="InterPro" id="IPR009057">
    <property type="entry name" value="Homeodomain-like_sf"/>
</dbReference>
<protein>
    <recommendedName>
        <fullName evidence="3">Homing endonuclease LAGLIDADG domain-containing protein</fullName>
    </recommendedName>
</protein>
<sequence length="375" mass="43785">MKSWNRWNAEEEELLAKAVTKCSNIDEIHQEYFPYRSRKSVKGKLGLLGLTLEPQWTVEEEEILHQLYSELSPKLIQSQFMPHRSLPAIHAKAQRLNLKQRHRWTREEERYLKDNYLTQTYEKIGQKLGKDEPAVRAKAQQMKLRKLESYTVNHKYFNSPNLKSCYWAGFLAADGCIKYSNHGYIIEIALNEVDVEHLETLRVDLECSHKICKMSNSGKLKKFPSGNKYICGTTFKLRFNSKDICEDLISIFNITPKKSLTLCPPPLEDEQLIKAFIIGLIDGDGGVNLFKVKGEVNSIEIDLTGTKEILDWVKYWFDIWVPNTHYKCANTKRTNSKAYRYHVAGSRGIKLWKMLYQVKVPKLKRKWDKPIPYFS</sequence>
<name>A0ABR8H107_9CYAN</name>
<accession>A0ABR8H107</accession>
<comment type="caution">
    <text evidence="1">The sequence shown here is derived from an EMBL/GenBank/DDBJ whole genome shotgun (WGS) entry which is preliminary data.</text>
</comment>
<dbReference type="SUPFAM" id="SSF46689">
    <property type="entry name" value="Homeodomain-like"/>
    <property type="match status" value="1"/>
</dbReference>
<evidence type="ECO:0008006" key="3">
    <source>
        <dbReference type="Google" id="ProtNLM"/>
    </source>
</evidence>
<reference evidence="1 2" key="1">
    <citation type="journal article" date="2020" name="ISME J.">
        <title>Comparative genomics reveals insights into cyanobacterial evolution and habitat adaptation.</title>
        <authorList>
            <person name="Chen M.Y."/>
            <person name="Teng W.K."/>
            <person name="Zhao L."/>
            <person name="Hu C.X."/>
            <person name="Zhou Y.K."/>
            <person name="Han B.P."/>
            <person name="Song L.R."/>
            <person name="Shu W.S."/>
        </authorList>
    </citation>
    <scope>NUCLEOTIDE SEQUENCE [LARGE SCALE GENOMIC DNA]</scope>
    <source>
        <strain evidence="1 2">FACHB-248</strain>
    </source>
</reference>
<evidence type="ECO:0000313" key="2">
    <source>
        <dbReference type="Proteomes" id="UP000660380"/>
    </source>
</evidence>